<sequence>MSTNDEVDSSIPTLCAADTMNMADDLPPGWKRESKSQPGRYYYVSPAGQTQWFPPRRSNTARSFNWRCEIEIEFGPGRLGVNLKEVAQTTNIPFPMFQAEVEELPKLPGGKPGPAEIYNWSVRPERRLYPNMRLTQVDGVALAGCKYTEVVDKLKKAARPFADVSQGLLGEGETSALDSAPTSSVNPTIASTSALASAGSQSMGALTSAPPSAYSVQKQKKEEYMNLLVTSELSNEMWRLETQKVQSTFKQLTLKWNLLSGSLSGLLEAQVKAKKEIEAATAEKAKYDEMLIQLQKQESGAIVSPEVQRMNDLSGKNAELTQDIGHMSAGNKKLRRERDANQRLLDELEAQLVHGLTQQPVLHECLVGLVDETMTSKAKIAVIRQKVAAMELEMQKEEAKTRQAEMELAQLSKVYNQQTEVILESSRGGMVVPPELAMADHSGGQRKDGGAFVERDASLSKVDSVRKSTAKRRMSVEARISENKIITIGDYHTPLPEGWSYRESTKHKGKWYYISPSGQAQWIPPLVKTGKLYEWKLHLYIEFGAGKLGMNLKAVDALPDTLWTQFQVEIHTLRKLGNGHASPAELYNWSVKPDRRIYAGFRIVEIAGSSVAGFTYSEVIDKINRTPRPMVIGFCDCHRGLVGDPEEVDEVEEEDARKSVYQQRFNTIQSEHMKTMVLTELDKELWHVDLKRLGGLDIEFRAKGKRLRREIAKIEALNDQLKQLVKQQVAEKARCQALLDNVEAQQVQRRPRIPQRLKVVVGANVDSDRTLLKSIDETTADNHRLVEQHARDTATLESLYEKLDRDESNNVLLMTKTQLYEEYGIKRSPFTLEDLHLLFFTLEEAAIVEEQEVQRGMAEVAQLKKHLDAMETGAPIPRTNDSSTRDLEMKLDWLRDQLVCSVGFQIIAKAEKKGKTKAVKGGYRRRNLLKIEYQLVQDELQAKVAQMGPQPTCPEEPSLLEERTEFIRQALRDVVQKIAKCPKDQQQIFLDRRAYLKKELEHVQNRSLELGLPLNTIRRSSLGEAPPRLSDQRPSAFEVRPSAFDDDDESLPSTPVYYPESLSPNLDEPLTPPMRTQTPLTVDQLPTLEDLAPPLTPPLNDGSITPPLELEPAVEVSWTTSTGPSIPPQVTQLEPEPAHAVDLDPVVPVATFPVPEPTTKPVQVVAKPVVEQPPRVPAPKQSGPLTPHEFKSQLTSALTALSKQQQKQVPVEVQPDVESARPSSVYSLNDSEIGDTISVCSEESFTDQQLQPSKVDQLKADLDKNSSLATKLMKVRNQIKSELALAQDELQIDSLKHELVQFWKVSSEYLMLNDKAAVDHWMQRRQELKAQLKAAHDSLDKTTREAKPLDELKNELVHLQRPHLTKEEIEMFTAQKAELKTLIMAKQPKFVPHTNDVESLKHELRKVVANIALASKENDNTLVDKLMKRRADLKAALAKAQTMEQKRNSSDRSGSRGSVGRSSGSTPQHSISTSVTDPAGSFVKRLQAKTSSSSADTSKQHQSFAGYSSAPAAKPTPQAHSFAGQSPPSTSTPKHDASSGKARLPPSPILPAEPRPQIVESFHSNAGSSSSGSLSGNSLHDSSESTTFVMSETKVAQNALQAYKAELASIQHAMDKTSSERMMKKLVEQRADIKARIAETEEQLNPMPQPLPPLPMLQPEWDLAQVKKHTQSLQRELNADNPKPRVPETAVTRQYKTRRTELKVAIQAAFDRIAQLQEEATIRDIQIPVLAPHMDKDALMNHIDILKKELRQVVTTIAQTTAAGAKAKLKSQRSTLKYHLAMAQDQLAAALKAPPPPPAPSSSHASLTRAKSTVQDDIKMLESYIDTLKVDLKHVVGQITQTHDMPTINAMHLRRRNDLKKNLRTAQDQLLALQAQVENRSRSSTRSSEKGSSNLSMHSAEDDGPSLQLDAFMTTRMTQVYQNVTEKAGYLEWMPQTLKLFRGGKVMWVKLETSGCLVWYKNPSDTKVRGMVDLAPTTSRSVKVAYGDPNIVSISILSPGMLSNHEELMQFRATSEDEARGWVYLLQDTVDLLARQFPQQNGDELFGRNSIVY</sequence>
<feature type="compositionally biased region" description="Polar residues" evidence="2">
    <location>
        <begin position="1523"/>
        <end position="1532"/>
    </location>
</feature>
<feature type="compositionally biased region" description="Low complexity" evidence="2">
    <location>
        <begin position="1455"/>
        <end position="1465"/>
    </location>
</feature>
<gene>
    <name evidence="5" type="ORF">DYB32_003756</name>
</gene>
<feature type="coiled-coil region" evidence="1">
    <location>
        <begin position="704"/>
        <end position="745"/>
    </location>
</feature>
<dbReference type="SMART" id="SM00456">
    <property type="entry name" value="WW"/>
    <property type="match status" value="2"/>
</dbReference>
<feature type="coiled-coil region" evidence="1">
    <location>
        <begin position="1600"/>
        <end position="1643"/>
    </location>
</feature>
<feature type="region of interest" description="Disordered" evidence="2">
    <location>
        <begin position="1791"/>
        <end position="1811"/>
    </location>
</feature>
<dbReference type="SUPFAM" id="SSF51045">
    <property type="entry name" value="WW domain"/>
    <property type="match status" value="1"/>
</dbReference>
<dbReference type="SUPFAM" id="SSF50729">
    <property type="entry name" value="PH domain-like"/>
    <property type="match status" value="1"/>
</dbReference>
<reference evidence="5 6" key="1">
    <citation type="submission" date="2018-08" db="EMBL/GenBank/DDBJ databases">
        <title>Aphanomyces genome sequencing and annotation.</title>
        <authorList>
            <person name="Minardi D."/>
            <person name="Oidtmann B."/>
            <person name="Van Der Giezen M."/>
            <person name="Studholme D.J."/>
        </authorList>
    </citation>
    <scope>NUCLEOTIDE SEQUENCE [LARGE SCALE GENOMIC DNA]</scope>
    <source>
        <strain evidence="5 6">NJM0002</strain>
    </source>
</reference>
<feature type="domain" description="WW" evidence="4">
    <location>
        <begin position="24"/>
        <end position="57"/>
    </location>
</feature>
<dbReference type="EMBL" id="QUSY01000244">
    <property type="protein sequence ID" value="RHY31106.1"/>
    <property type="molecule type" value="Genomic_DNA"/>
</dbReference>
<feature type="region of interest" description="Disordered" evidence="2">
    <location>
        <begin position="1205"/>
        <end position="1224"/>
    </location>
</feature>
<feature type="compositionally biased region" description="Low complexity" evidence="2">
    <location>
        <begin position="1560"/>
        <end position="1580"/>
    </location>
</feature>
<feature type="coiled-coil region" evidence="1">
    <location>
        <begin position="263"/>
        <end position="297"/>
    </location>
</feature>
<dbReference type="VEuPathDB" id="FungiDB:H310_08277"/>
<feature type="compositionally biased region" description="Low complexity" evidence="2">
    <location>
        <begin position="1205"/>
        <end position="1217"/>
    </location>
</feature>
<feature type="compositionally biased region" description="Low complexity" evidence="2">
    <location>
        <begin position="1875"/>
        <end position="1893"/>
    </location>
</feature>
<evidence type="ECO:0000256" key="2">
    <source>
        <dbReference type="SAM" id="MobiDB-lite"/>
    </source>
</evidence>
<evidence type="ECO:0000256" key="1">
    <source>
        <dbReference type="SAM" id="Coils"/>
    </source>
</evidence>
<comment type="caution">
    <text evidence="5">The sequence shown here is derived from an EMBL/GenBank/DDBJ whole genome shotgun (WGS) entry which is preliminary data.</text>
</comment>
<dbReference type="Proteomes" id="UP000285060">
    <property type="component" value="Unassembled WGS sequence"/>
</dbReference>
<dbReference type="CDD" id="cd00821">
    <property type="entry name" value="PH"/>
    <property type="match status" value="1"/>
</dbReference>
<evidence type="ECO:0000313" key="5">
    <source>
        <dbReference type="EMBL" id="RHY31106.1"/>
    </source>
</evidence>
<feature type="compositionally biased region" description="Polar residues" evidence="2">
    <location>
        <begin position="1466"/>
        <end position="1476"/>
    </location>
</feature>
<proteinExistence type="predicted"/>
<feature type="domain" description="WW" evidence="4">
    <location>
        <begin position="493"/>
        <end position="527"/>
    </location>
</feature>
<feature type="coiled-coil region" evidence="1">
    <location>
        <begin position="380"/>
        <end position="414"/>
    </location>
</feature>
<evidence type="ECO:0008006" key="7">
    <source>
        <dbReference type="Google" id="ProtNLM"/>
    </source>
</evidence>
<accession>A0A3R7D271</accession>
<evidence type="ECO:0000259" key="3">
    <source>
        <dbReference type="PROSITE" id="PS50003"/>
    </source>
</evidence>
<name>A0A3R7D271_9STRA</name>
<feature type="region of interest" description="Disordered" evidence="2">
    <location>
        <begin position="1875"/>
        <end position="1903"/>
    </location>
</feature>
<keyword evidence="1" id="KW-0175">Coiled coil</keyword>
<dbReference type="VEuPathDB" id="FungiDB:H310_08275"/>
<feature type="domain" description="PH" evidence="3">
    <location>
        <begin position="1924"/>
        <end position="2031"/>
    </location>
</feature>
<feature type="region of interest" description="Disordered" evidence="2">
    <location>
        <begin position="1437"/>
        <end position="1585"/>
    </location>
</feature>
<feature type="compositionally biased region" description="Basic and acidic residues" evidence="2">
    <location>
        <begin position="1444"/>
        <end position="1454"/>
    </location>
</feature>
<dbReference type="InterPro" id="IPR011993">
    <property type="entry name" value="PH-like_dom_sf"/>
</dbReference>
<evidence type="ECO:0000313" key="6">
    <source>
        <dbReference type="Proteomes" id="UP000285060"/>
    </source>
</evidence>
<dbReference type="PROSITE" id="PS50003">
    <property type="entry name" value="PH_DOMAIN"/>
    <property type="match status" value="1"/>
</dbReference>
<organism evidence="5 6">
    <name type="scientific">Aphanomyces invadans</name>
    <dbReference type="NCBI Taxonomy" id="157072"/>
    <lineage>
        <taxon>Eukaryota</taxon>
        <taxon>Sar</taxon>
        <taxon>Stramenopiles</taxon>
        <taxon>Oomycota</taxon>
        <taxon>Saprolegniomycetes</taxon>
        <taxon>Saprolegniales</taxon>
        <taxon>Verrucalvaceae</taxon>
        <taxon>Aphanomyces</taxon>
    </lineage>
</organism>
<feature type="region of interest" description="Disordered" evidence="2">
    <location>
        <begin position="1042"/>
        <end position="1072"/>
    </location>
</feature>
<keyword evidence="6" id="KW-1185">Reference proteome</keyword>
<dbReference type="InterPro" id="IPR036020">
    <property type="entry name" value="WW_dom_sf"/>
</dbReference>
<dbReference type="PROSITE" id="PS01159">
    <property type="entry name" value="WW_DOMAIN_1"/>
    <property type="match status" value="1"/>
</dbReference>
<protein>
    <recommendedName>
        <fullName evidence="7">WW domain-containing protein</fullName>
    </recommendedName>
</protein>
<feature type="compositionally biased region" description="Pro residues" evidence="2">
    <location>
        <begin position="1545"/>
        <end position="1554"/>
    </location>
</feature>
<dbReference type="InterPro" id="IPR001202">
    <property type="entry name" value="WW_dom"/>
</dbReference>
<dbReference type="PROSITE" id="PS50020">
    <property type="entry name" value="WW_DOMAIN_2"/>
    <property type="match status" value="2"/>
</dbReference>
<dbReference type="SMART" id="SM00233">
    <property type="entry name" value="PH"/>
    <property type="match status" value="1"/>
</dbReference>
<dbReference type="InterPro" id="IPR001849">
    <property type="entry name" value="PH_domain"/>
</dbReference>
<dbReference type="Gene3D" id="2.30.29.30">
    <property type="entry name" value="Pleckstrin-homology domain (PH domain)/Phosphotyrosine-binding domain (PTB)"/>
    <property type="match status" value="1"/>
</dbReference>
<feature type="compositionally biased region" description="Low complexity" evidence="2">
    <location>
        <begin position="1488"/>
        <end position="1503"/>
    </location>
</feature>
<evidence type="ECO:0000259" key="4">
    <source>
        <dbReference type="PROSITE" id="PS50020"/>
    </source>
</evidence>